<proteinExistence type="inferred from homology"/>
<dbReference type="EMBL" id="JBHSFN010000013">
    <property type="protein sequence ID" value="MFC4588790.1"/>
    <property type="molecule type" value="Genomic_DNA"/>
</dbReference>
<organism evidence="3 4">
    <name type="scientific">Sphaerisporangium corydalis</name>
    <dbReference type="NCBI Taxonomy" id="1441875"/>
    <lineage>
        <taxon>Bacteria</taxon>
        <taxon>Bacillati</taxon>
        <taxon>Actinomycetota</taxon>
        <taxon>Actinomycetes</taxon>
        <taxon>Streptosporangiales</taxon>
        <taxon>Streptosporangiaceae</taxon>
        <taxon>Sphaerisporangium</taxon>
    </lineage>
</organism>
<dbReference type="InterPro" id="IPR023393">
    <property type="entry name" value="START-like_dom_sf"/>
</dbReference>
<protein>
    <submittedName>
        <fullName evidence="3">SRPBCC family protein</fullName>
    </submittedName>
</protein>
<sequence>MLATMTVTEDGRYSLRFERRFRHPQAKVWRAITETERLREWFVQILDYDRLEFDLAPGAELTFVPKAEHAAMGTGHGTVTRFDPPDLLEYTWDSETLRWELTPEGDSCRMVFTTIFGERESGPALGSGWHIGLDLLAASLDGRDADRHAWESLPADYERVLG</sequence>
<comment type="caution">
    <text evidence="3">The sequence shown here is derived from an EMBL/GenBank/DDBJ whole genome shotgun (WGS) entry which is preliminary data.</text>
</comment>
<name>A0ABV9EIM5_9ACTN</name>
<accession>A0ABV9EIM5</accession>
<dbReference type="Pfam" id="PF08327">
    <property type="entry name" value="AHSA1"/>
    <property type="match status" value="1"/>
</dbReference>
<dbReference type="CDD" id="cd08899">
    <property type="entry name" value="SRPBCC_CalC_Aha1-like_6"/>
    <property type="match status" value="1"/>
</dbReference>
<evidence type="ECO:0000313" key="3">
    <source>
        <dbReference type="EMBL" id="MFC4588790.1"/>
    </source>
</evidence>
<comment type="similarity">
    <text evidence="1">Belongs to the AHA1 family.</text>
</comment>
<gene>
    <name evidence="3" type="ORF">ACFO8L_22060</name>
</gene>
<dbReference type="RefSeq" id="WP_262845643.1">
    <property type="nucleotide sequence ID" value="NZ_JANZYP010000041.1"/>
</dbReference>
<feature type="domain" description="Activator of Hsp90 ATPase homologue 1/2-like C-terminal" evidence="2">
    <location>
        <begin position="23"/>
        <end position="139"/>
    </location>
</feature>
<dbReference type="SUPFAM" id="SSF55961">
    <property type="entry name" value="Bet v1-like"/>
    <property type="match status" value="1"/>
</dbReference>
<reference evidence="4" key="1">
    <citation type="journal article" date="2019" name="Int. J. Syst. Evol. Microbiol.">
        <title>The Global Catalogue of Microorganisms (GCM) 10K type strain sequencing project: providing services to taxonomists for standard genome sequencing and annotation.</title>
        <authorList>
            <consortium name="The Broad Institute Genomics Platform"/>
            <consortium name="The Broad Institute Genome Sequencing Center for Infectious Disease"/>
            <person name="Wu L."/>
            <person name="Ma J."/>
        </authorList>
    </citation>
    <scope>NUCLEOTIDE SEQUENCE [LARGE SCALE GENOMIC DNA]</scope>
    <source>
        <strain evidence="4">CCUG 49560</strain>
    </source>
</reference>
<dbReference type="Proteomes" id="UP001595891">
    <property type="component" value="Unassembled WGS sequence"/>
</dbReference>
<evidence type="ECO:0000313" key="4">
    <source>
        <dbReference type="Proteomes" id="UP001595891"/>
    </source>
</evidence>
<keyword evidence="4" id="KW-1185">Reference proteome</keyword>
<evidence type="ECO:0000259" key="2">
    <source>
        <dbReference type="Pfam" id="PF08327"/>
    </source>
</evidence>
<evidence type="ECO:0000256" key="1">
    <source>
        <dbReference type="ARBA" id="ARBA00006817"/>
    </source>
</evidence>
<dbReference type="Gene3D" id="3.30.530.20">
    <property type="match status" value="1"/>
</dbReference>
<dbReference type="InterPro" id="IPR013538">
    <property type="entry name" value="ASHA1/2-like_C"/>
</dbReference>